<comment type="similarity">
    <text evidence="2">Belongs to the EamA transporter family.</text>
</comment>
<feature type="domain" description="EamA" evidence="9">
    <location>
        <begin position="153"/>
        <end position="291"/>
    </location>
</feature>
<dbReference type="SUPFAM" id="SSF103481">
    <property type="entry name" value="Multidrug resistance efflux transporter EmrE"/>
    <property type="match status" value="2"/>
</dbReference>
<evidence type="ECO:0000256" key="4">
    <source>
        <dbReference type="ARBA" id="ARBA00022475"/>
    </source>
</evidence>
<evidence type="ECO:0000256" key="5">
    <source>
        <dbReference type="ARBA" id="ARBA00022692"/>
    </source>
</evidence>
<name>A0A919UGY0_9MICO</name>
<keyword evidence="6 8" id="KW-1133">Transmembrane helix</keyword>
<dbReference type="RefSeq" id="WP_203655725.1">
    <property type="nucleotide sequence ID" value="NZ_BONR01000003.1"/>
</dbReference>
<evidence type="ECO:0000256" key="8">
    <source>
        <dbReference type="SAM" id="Phobius"/>
    </source>
</evidence>
<keyword evidence="5 8" id="KW-0812">Transmembrane</keyword>
<dbReference type="NCBIfam" id="TIGR00688">
    <property type="entry name" value="rarD"/>
    <property type="match status" value="1"/>
</dbReference>
<feature type="domain" description="EamA" evidence="9">
    <location>
        <begin position="8"/>
        <end position="143"/>
    </location>
</feature>
<keyword evidence="3" id="KW-0813">Transport</keyword>
<accession>A0A919UGY0</accession>
<dbReference type="InterPro" id="IPR000620">
    <property type="entry name" value="EamA_dom"/>
</dbReference>
<evidence type="ECO:0000256" key="3">
    <source>
        <dbReference type="ARBA" id="ARBA00022448"/>
    </source>
</evidence>
<feature type="transmembrane region" description="Helical" evidence="8">
    <location>
        <begin position="219"/>
        <end position="239"/>
    </location>
</feature>
<proteinExistence type="inferred from homology"/>
<evidence type="ECO:0000313" key="11">
    <source>
        <dbReference type="Proteomes" id="UP000652354"/>
    </source>
</evidence>
<evidence type="ECO:0000256" key="1">
    <source>
        <dbReference type="ARBA" id="ARBA00004651"/>
    </source>
</evidence>
<dbReference type="Pfam" id="PF00892">
    <property type="entry name" value="EamA"/>
    <property type="match status" value="2"/>
</dbReference>
<feature type="transmembrane region" description="Helical" evidence="8">
    <location>
        <begin position="9"/>
        <end position="30"/>
    </location>
</feature>
<evidence type="ECO:0000259" key="9">
    <source>
        <dbReference type="Pfam" id="PF00892"/>
    </source>
</evidence>
<feature type="transmembrane region" description="Helical" evidence="8">
    <location>
        <begin position="179"/>
        <end position="199"/>
    </location>
</feature>
<keyword evidence="7 8" id="KW-0472">Membrane</keyword>
<organism evidence="10 11">
    <name type="scientific">Demequina activiva</name>
    <dbReference type="NCBI Taxonomy" id="1582364"/>
    <lineage>
        <taxon>Bacteria</taxon>
        <taxon>Bacillati</taxon>
        <taxon>Actinomycetota</taxon>
        <taxon>Actinomycetes</taxon>
        <taxon>Micrococcales</taxon>
        <taxon>Demequinaceae</taxon>
        <taxon>Demequina</taxon>
    </lineage>
</organism>
<keyword evidence="11" id="KW-1185">Reference proteome</keyword>
<dbReference type="PANTHER" id="PTHR22911:SF137">
    <property type="entry name" value="SOLUTE CARRIER FAMILY 35 MEMBER G2-RELATED"/>
    <property type="match status" value="1"/>
</dbReference>
<evidence type="ECO:0000313" key="10">
    <source>
        <dbReference type="EMBL" id="GIG54879.1"/>
    </source>
</evidence>
<evidence type="ECO:0000256" key="7">
    <source>
        <dbReference type="ARBA" id="ARBA00023136"/>
    </source>
</evidence>
<dbReference type="AlphaFoldDB" id="A0A919UGY0"/>
<protein>
    <submittedName>
        <fullName evidence="10">Protein RarD</fullName>
    </submittedName>
</protein>
<dbReference type="EMBL" id="BONR01000003">
    <property type="protein sequence ID" value="GIG54879.1"/>
    <property type="molecule type" value="Genomic_DNA"/>
</dbReference>
<feature type="transmembrane region" description="Helical" evidence="8">
    <location>
        <begin position="128"/>
        <end position="144"/>
    </location>
</feature>
<feature type="transmembrane region" description="Helical" evidence="8">
    <location>
        <begin position="42"/>
        <end position="60"/>
    </location>
</feature>
<comment type="subcellular location">
    <subcellularLocation>
        <location evidence="1">Cell membrane</location>
        <topology evidence="1">Multi-pass membrane protein</topology>
    </subcellularLocation>
</comment>
<evidence type="ECO:0000256" key="2">
    <source>
        <dbReference type="ARBA" id="ARBA00007362"/>
    </source>
</evidence>
<evidence type="ECO:0000256" key="6">
    <source>
        <dbReference type="ARBA" id="ARBA00022989"/>
    </source>
</evidence>
<reference evidence="10" key="1">
    <citation type="submission" date="2021-01" db="EMBL/GenBank/DDBJ databases">
        <title>Whole genome shotgun sequence of Demequina activiva NBRC 110675.</title>
        <authorList>
            <person name="Komaki H."/>
            <person name="Tamura T."/>
        </authorList>
    </citation>
    <scope>NUCLEOTIDE SEQUENCE</scope>
    <source>
        <strain evidence="10">NBRC 110675</strain>
    </source>
</reference>
<feature type="transmembrane region" description="Helical" evidence="8">
    <location>
        <begin position="72"/>
        <end position="92"/>
    </location>
</feature>
<dbReference type="PANTHER" id="PTHR22911">
    <property type="entry name" value="ACYL-MALONYL CONDENSING ENZYME-RELATED"/>
    <property type="match status" value="1"/>
</dbReference>
<keyword evidence="4" id="KW-1003">Cell membrane</keyword>
<comment type="caution">
    <text evidence="10">The sequence shown here is derived from an EMBL/GenBank/DDBJ whole genome shotgun (WGS) entry which is preliminary data.</text>
</comment>
<dbReference type="GO" id="GO:0005886">
    <property type="term" value="C:plasma membrane"/>
    <property type="evidence" value="ECO:0007669"/>
    <property type="project" value="UniProtKB-SubCell"/>
</dbReference>
<dbReference type="InterPro" id="IPR004626">
    <property type="entry name" value="RarD"/>
</dbReference>
<dbReference type="InterPro" id="IPR037185">
    <property type="entry name" value="EmrE-like"/>
</dbReference>
<feature type="transmembrane region" description="Helical" evidence="8">
    <location>
        <begin position="273"/>
        <end position="292"/>
    </location>
</feature>
<feature type="transmembrane region" description="Helical" evidence="8">
    <location>
        <begin position="246"/>
        <end position="267"/>
    </location>
</feature>
<feature type="transmembrane region" description="Helical" evidence="8">
    <location>
        <begin position="150"/>
        <end position="167"/>
    </location>
</feature>
<feature type="transmembrane region" description="Helical" evidence="8">
    <location>
        <begin position="104"/>
        <end position="121"/>
    </location>
</feature>
<sequence>MSENLSRPGLAFGAGAYLVWGTFPLLMNALRPAGALEITAHRAVWSVLVCFVIVAVMRGWRRLRAALVNRRTLGVLAVAAFFIAINWLIYVYAVVTDHVNSAALGYYINPLFTVALGVIFLGERLRRLQVVAIGIAVAAVVVIGVGLGEFPWIALALATSFGLYGLIKKRVGGSVDAITGLTVETLVLLPVALVGLWWIQETGRGTFGERGEEGLGLGHDLLLMSTGVFTAGALLLFAAGARRLPLYVTGLLQYIAPTLMFILAVWHFGEPMPVSRCIGFILVWVALVVLTVDGWRGRPRRGVARVEPAEPV</sequence>
<dbReference type="Proteomes" id="UP000652354">
    <property type="component" value="Unassembled WGS sequence"/>
</dbReference>
<gene>
    <name evidence="10" type="ORF">Dac01nite_16310</name>
</gene>